<keyword evidence="3" id="KW-0324">Glycolysis</keyword>
<gene>
    <name evidence="6" type="ORF">SAMN05443668_102628</name>
</gene>
<dbReference type="InterPro" id="IPR005952">
    <property type="entry name" value="Phosphogly_mut1"/>
</dbReference>
<dbReference type="STRING" id="134849.SAMN05443668_102628"/>
<protein>
    <recommendedName>
        <fullName evidence="2">phosphoglycerate mutase (2,3-diphosphoglycerate-dependent)</fullName>
        <ecNumber evidence="2">5.4.2.11</ecNumber>
    </recommendedName>
</protein>
<name>A0A1M7NH82_9ACTN</name>
<keyword evidence="7" id="KW-1185">Reference proteome</keyword>
<dbReference type="PANTHER" id="PTHR11931">
    <property type="entry name" value="PHOSPHOGLYCERATE MUTASE"/>
    <property type="match status" value="1"/>
</dbReference>
<evidence type="ECO:0000256" key="1">
    <source>
        <dbReference type="ARBA" id="ARBA00006717"/>
    </source>
</evidence>
<evidence type="ECO:0000256" key="3">
    <source>
        <dbReference type="ARBA" id="ARBA00023152"/>
    </source>
</evidence>
<organism evidence="6 7">
    <name type="scientific">Cryptosporangium aurantiacum</name>
    <dbReference type="NCBI Taxonomy" id="134849"/>
    <lineage>
        <taxon>Bacteria</taxon>
        <taxon>Bacillati</taxon>
        <taxon>Actinomycetota</taxon>
        <taxon>Actinomycetes</taxon>
        <taxon>Cryptosporangiales</taxon>
        <taxon>Cryptosporangiaceae</taxon>
        <taxon>Cryptosporangium</taxon>
    </lineage>
</organism>
<accession>A0A1M7NH82</accession>
<dbReference type="AlphaFoldDB" id="A0A1M7NH82"/>
<dbReference type="Gene3D" id="3.40.50.1240">
    <property type="entry name" value="Phosphoglycerate mutase-like"/>
    <property type="match status" value="1"/>
</dbReference>
<dbReference type="EC" id="5.4.2.11" evidence="2"/>
<evidence type="ECO:0000313" key="6">
    <source>
        <dbReference type="EMBL" id="SHN03063.1"/>
    </source>
</evidence>
<dbReference type="GO" id="GO:0004619">
    <property type="term" value="F:phosphoglycerate mutase activity"/>
    <property type="evidence" value="ECO:0007669"/>
    <property type="project" value="UniProtKB-EC"/>
</dbReference>
<dbReference type="InterPro" id="IPR029033">
    <property type="entry name" value="His_PPase_superfam"/>
</dbReference>
<dbReference type="CDD" id="cd07067">
    <property type="entry name" value="HP_PGM_like"/>
    <property type="match status" value="1"/>
</dbReference>
<dbReference type="Pfam" id="PF00300">
    <property type="entry name" value="His_Phos_1"/>
    <property type="match status" value="1"/>
</dbReference>
<feature type="binding site" evidence="5">
    <location>
        <position position="83"/>
    </location>
    <ligand>
        <name>substrate</name>
    </ligand>
</feature>
<evidence type="ECO:0000256" key="2">
    <source>
        <dbReference type="ARBA" id="ARBA00012028"/>
    </source>
</evidence>
<keyword evidence="4" id="KW-0413">Isomerase</keyword>
<comment type="similarity">
    <text evidence="1">Belongs to the phosphoglycerate mutase family. BPG-dependent PGAM subfamily.</text>
</comment>
<proteinExistence type="inferred from homology"/>
<dbReference type="Proteomes" id="UP000184440">
    <property type="component" value="Unassembled WGS sequence"/>
</dbReference>
<evidence type="ECO:0000313" key="7">
    <source>
        <dbReference type="Proteomes" id="UP000184440"/>
    </source>
</evidence>
<feature type="binding site" evidence="5">
    <location>
        <begin position="18"/>
        <end position="25"/>
    </location>
    <ligand>
        <name>substrate</name>
    </ligand>
</feature>
<dbReference type="EMBL" id="FRCS01000002">
    <property type="protein sequence ID" value="SHN03063.1"/>
    <property type="molecule type" value="Genomic_DNA"/>
</dbReference>
<evidence type="ECO:0000256" key="5">
    <source>
        <dbReference type="PIRSR" id="PIRSR613078-2"/>
    </source>
</evidence>
<dbReference type="RefSeq" id="WP_073254597.1">
    <property type="nucleotide sequence ID" value="NZ_FRCS01000002.1"/>
</dbReference>
<dbReference type="OrthoDB" id="5449373at2"/>
<evidence type="ECO:0000256" key="4">
    <source>
        <dbReference type="ARBA" id="ARBA00023235"/>
    </source>
</evidence>
<dbReference type="SUPFAM" id="SSF53254">
    <property type="entry name" value="Phosphoglycerate mutase-like"/>
    <property type="match status" value="1"/>
</dbReference>
<feature type="binding site" evidence="5">
    <location>
        <begin position="40"/>
        <end position="41"/>
    </location>
    <ligand>
        <name>substrate</name>
    </ligand>
</feature>
<dbReference type="GO" id="GO:0006096">
    <property type="term" value="P:glycolytic process"/>
    <property type="evidence" value="ECO:0007669"/>
    <property type="project" value="UniProtKB-KW"/>
</dbReference>
<dbReference type="InterPro" id="IPR013078">
    <property type="entry name" value="His_Pase_superF_clade-1"/>
</dbReference>
<dbReference type="SMART" id="SM00855">
    <property type="entry name" value="PGAM"/>
    <property type="match status" value="1"/>
</dbReference>
<reference evidence="6 7" key="1">
    <citation type="submission" date="2016-11" db="EMBL/GenBank/DDBJ databases">
        <authorList>
            <person name="Jaros S."/>
            <person name="Januszkiewicz K."/>
            <person name="Wedrychowicz H."/>
        </authorList>
    </citation>
    <scope>NUCLEOTIDE SEQUENCE [LARGE SCALE GENOMIC DNA]</scope>
    <source>
        <strain evidence="6 7">DSM 46144</strain>
    </source>
</reference>
<sequence>MNGFPAPAVNVAELVAVRHGQSLSNQILIAANQAGIAEVTGLPARDADVPLSERGEREALAVGRWAQALETPPDLVISSPYLRARRTAEAAVAALGHAPEFLLDDRVRDREIGIFTLLPEAAVKATYPEEYARRDATGFLYYRPPGGEAHTDMALRLRSFLDDLSRIAADRRVLVVAHDSVVVMLRYIIEGLVEADVAGIAAAGGIRNASVTRWERQGSRLRLTAFNDIRHLD</sequence>